<dbReference type="InterPro" id="IPR001610">
    <property type="entry name" value="PAC"/>
</dbReference>
<dbReference type="SUPFAM" id="SSF55874">
    <property type="entry name" value="ATPase domain of HSP90 chaperone/DNA topoisomerase II/histidine kinase"/>
    <property type="match status" value="1"/>
</dbReference>
<dbReference type="PROSITE" id="PS50113">
    <property type="entry name" value="PAC"/>
    <property type="match status" value="1"/>
</dbReference>
<evidence type="ECO:0000313" key="11">
    <source>
        <dbReference type="Proteomes" id="UP000069850"/>
    </source>
</evidence>
<keyword evidence="6" id="KW-1133">Transmembrane helix</keyword>
<feature type="transmembrane region" description="Helical" evidence="6">
    <location>
        <begin position="10"/>
        <end position="27"/>
    </location>
</feature>
<reference evidence="10 11" key="1">
    <citation type="submission" date="2016-01" db="EMBL/GenBank/DDBJ databases">
        <authorList>
            <person name="Manzoor S."/>
        </authorList>
    </citation>
    <scope>NUCLEOTIDE SEQUENCE [LARGE SCALE GENOMIC DNA]</scope>
    <source>
        <strain evidence="10">Methanoculleus sp MAB1</strain>
    </source>
</reference>
<dbReference type="InterPro" id="IPR004358">
    <property type="entry name" value="Sig_transdc_His_kin-like_C"/>
</dbReference>
<dbReference type="InterPro" id="IPR013655">
    <property type="entry name" value="PAS_fold_3"/>
</dbReference>
<dbReference type="PROSITE" id="PS50109">
    <property type="entry name" value="HIS_KIN"/>
    <property type="match status" value="1"/>
</dbReference>
<keyword evidence="6" id="KW-0812">Transmembrane</keyword>
<dbReference type="InterPro" id="IPR003594">
    <property type="entry name" value="HATPase_dom"/>
</dbReference>
<dbReference type="NCBIfam" id="TIGR00229">
    <property type="entry name" value="sensory_box"/>
    <property type="match status" value="1"/>
</dbReference>
<evidence type="ECO:0000256" key="3">
    <source>
        <dbReference type="ARBA" id="ARBA00022679"/>
    </source>
</evidence>
<dbReference type="Gene3D" id="3.30.450.20">
    <property type="entry name" value="PAS domain"/>
    <property type="match status" value="1"/>
</dbReference>
<dbReference type="Pfam" id="PF02518">
    <property type="entry name" value="HATPase_c"/>
    <property type="match status" value="1"/>
</dbReference>
<dbReference type="InterPro" id="IPR005467">
    <property type="entry name" value="His_kinase_dom"/>
</dbReference>
<dbReference type="EMBL" id="LT158599">
    <property type="protein sequence ID" value="CVK32986.1"/>
    <property type="molecule type" value="Genomic_DNA"/>
</dbReference>
<dbReference type="InterPro" id="IPR035965">
    <property type="entry name" value="PAS-like_dom_sf"/>
</dbReference>
<feature type="transmembrane region" description="Helical" evidence="6">
    <location>
        <begin position="57"/>
        <end position="75"/>
    </location>
</feature>
<keyword evidence="5" id="KW-0902">Two-component regulatory system</keyword>
<feature type="domain" description="PAC" evidence="9">
    <location>
        <begin position="190"/>
        <end position="242"/>
    </location>
</feature>
<evidence type="ECO:0000256" key="5">
    <source>
        <dbReference type="ARBA" id="ARBA00023012"/>
    </source>
</evidence>
<evidence type="ECO:0000259" key="8">
    <source>
        <dbReference type="PROSITE" id="PS50112"/>
    </source>
</evidence>
<dbReference type="KEGG" id="mema:MMAB1_1773"/>
<keyword evidence="4" id="KW-0418">Kinase</keyword>
<dbReference type="CDD" id="cd00130">
    <property type="entry name" value="PAS"/>
    <property type="match status" value="1"/>
</dbReference>
<feature type="transmembrane region" description="Helical" evidence="6">
    <location>
        <begin position="87"/>
        <end position="104"/>
    </location>
</feature>
<dbReference type="InterPro" id="IPR000700">
    <property type="entry name" value="PAS-assoc_C"/>
</dbReference>
<name>A0A0X3BLI7_9EURY</name>
<evidence type="ECO:0000256" key="2">
    <source>
        <dbReference type="ARBA" id="ARBA00012438"/>
    </source>
</evidence>
<gene>
    <name evidence="10" type="primary">tcsA</name>
    <name evidence="10" type="ORF">MMAB1_1773</name>
</gene>
<evidence type="ECO:0000256" key="1">
    <source>
        <dbReference type="ARBA" id="ARBA00000085"/>
    </source>
</evidence>
<evidence type="ECO:0000313" key="10">
    <source>
        <dbReference type="EMBL" id="CVK32986.1"/>
    </source>
</evidence>
<dbReference type="SMART" id="SM00086">
    <property type="entry name" value="PAC"/>
    <property type="match status" value="1"/>
</dbReference>
<dbReference type="OrthoDB" id="3369at2157"/>
<feature type="domain" description="PAS" evidence="8">
    <location>
        <begin position="114"/>
        <end position="185"/>
    </location>
</feature>
<dbReference type="Proteomes" id="UP000069850">
    <property type="component" value="Chromosome 1"/>
</dbReference>
<dbReference type="InterPro" id="IPR050736">
    <property type="entry name" value="Sensor_HK_Regulatory"/>
</dbReference>
<organism evidence="10 11">
    <name type="scientific">Methanoculleus bourgensis</name>
    <dbReference type="NCBI Taxonomy" id="83986"/>
    <lineage>
        <taxon>Archaea</taxon>
        <taxon>Methanobacteriati</taxon>
        <taxon>Methanobacteriota</taxon>
        <taxon>Stenosarchaea group</taxon>
        <taxon>Methanomicrobia</taxon>
        <taxon>Methanomicrobiales</taxon>
        <taxon>Methanomicrobiaceae</taxon>
        <taxon>Methanoculleus</taxon>
    </lineage>
</organism>
<dbReference type="InterPro" id="IPR036890">
    <property type="entry name" value="HATPase_C_sf"/>
</dbReference>
<dbReference type="SUPFAM" id="SSF55785">
    <property type="entry name" value="PYP-like sensor domain (PAS domain)"/>
    <property type="match status" value="1"/>
</dbReference>
<keyword evidence="3" id="KW-0808">Transferase</keyword>
<dbReference type="GO" id="GO:0000160">
    <property type="term" value="P:phosphorelay signal transduction system"/>
    <property type="evidence" value="ECO:0007669"/>
    <property type="project" value="UniProtKB-KW"/>
</dbReference>
<dbReference type="Gene3D" id="3.30.565.10">
    <property type="entry name" value="Histidine kinase-like ATPase, C-terminal domain"/>
    <property type="match status" value="1"/>
</dbReference>
<feature type="transmembrane region" description="Helical" evidence="6">
    <location>
        <begin position="33"/>
        <end position="52"/>
    </location>
</feature>
<evidence type="ECO:0000256" key="6">
    <source>
        <dbReference type="SAM" id="Phobius"/>
    </source>
</evidence>
<evidence type="ECO:0000259" key="7">
    <source>
        <dbReference type="PROSITE" id="PS50109"/>
    </source>
</evidence>
<sequence length="464" mass="51729">MITLTEQQRVAILVVLLAISVFLTYFFHTVLMLGTVFSHFFYIPIILTALWWEKRSILVALFLGGLVVVGTLGFSPDPLVPTDYARILMFVVVAFVVASLSEQLRGREREVKKQRDLAQRYLDVAGVLFVVIGSDHTIRLINRHGCELLGYREEELLGRDWFATVVPEALREARRQAFDDAIAGSDASRGRQENQVVTRNGDVLILAWQDTIITGDDGRPAGMIGSGSDITDRIRAEEELRAAHGEANLYLDIMVHDINNANAVALGYADLLAEMLEGRERQMVWKLRSGISRSIEIIQNVSTIRRLRSGETTVRPIDLDAVIRAGIAHHPDAAIVYEEKPVWVMADDLLPEVFTNLVSNSVKFGEPGVEIRIRVEEDDGMVEVSVEDTGPGVPDPVKPLLFTRFVRGTNTRSGKGLGLYITRMLVERYGGSIRVEDRVPGHPECGAAFRFTLQRCDQPATPRP</sequence>
<evidence type="ECO:0000259" key="9">
    <source>
        <dbReference type="PROSITE" id="PS50113"/>
    </source>
</evidence>
<accession>A0A0X3BLI7</accession>
<evidence type="ECO:0000256" key="4">
    <source>
        <dbReference type="ARBA" id="ARBA00022777"/>
    </source>
</evidence>
<dbReference type="PRINTS" id="PR00344">
    <property type="entry name" value="BCTRLSENSOR"/>
</dbReference>
<protein>
    <recommendedName>
        <fullName evidence="2">histidine kinase</fullName>
        <ecNumber evidence="2">2.7.13.3</ecNumber>
    </recommendedName>
</protein>
<dbReference type="RefSeq" id="WP_083531440.1">
    <property type="nucleotide sequence ID" value="NZ_LT158599.1"/>
</dbReference>
<dbReference type="PANTHER" id="PTHR43711">
    <property type="entry name" value="TWO-COMPONENT HISTIDINE KINASE"/>
    <property type="match status" value="1"/>
</dbReference>
<dbReference type="GeneID" id="27137554"/>
<dbReference type="PANTHER" id="PTHR43711:SF1">
    <property type="entry name" value="HISTIDINE KINASE 1"/>
    <property type="match status" value="1"/>
</dbReference>
<keyword evidence="6" id="KW-0472">Membrane</keyword>
<dbReference type="EC" id="2.7.13.3" evidence="2"/>
<dbReference type="GO" id="GO:0004673">
    <property type="term" value="F:protein histidine kinase activity"/>
    <property type="evidence" value="ECO:0007669"/>
    <property type="project" value="UniProtKB-EC"/>
</dbReference>
<dbReference type="Pfam" id="PF08447">
    <property type="entry name" value="PAS_3"/>
    <property type="match status" value="1"/>
</dbReference>
<feature type="domain" description="Histidine kinase" evidence="7">
    <location>
        <begin position="253"/>
        <end position="457"/>
    </location>
</feature>
<proteinExistence type="predicted"/>
<dbReference type="PROSITE" id="PS50112">
    <property type="entry name" value="PAS"/>
    <property type="match status" value="1"/>
</dbReference>
<dbReference type="SMART" id="SM00387">
    <property type="entry name" value="HATPase_c"/>
    <property type="match status" value="1"/>
</dbReference>
<dbReference type="AlphaFoldDB" id="A0A0X3BLI7"/>
<dbReference type="SMART" id="SM00091">
    <property type="entry name" value="PAS"/>
    <property type="match status" value="1"/>
</dbReference>
<dbReference type="InterPro" id="IPR000014">
    <property type="entry name" value="PAS"/>
</dbReference>
<comment type="catalytic activity">
    <reaction evidence="1">
        <text>ATP + protein L-histidine = ADP + protein N-phospho-L-histidine.</text>
        <dbReference type="EC" id="2.7.13.3"/>
    </reaction>
</comment>